<dbReference type="Gene3D" id="1.10.287.470">
    <property type="entry name" value="Helix hairpin bin"/>
    <property type="match status" value="1"/>
</dbReference>
<dbReference type="RefSeq" id="WP_163230477.1">
    <property type="nucleotide sequence ID" value="NZ_BMLD01000005.1"/>
</dbReference>
<evidence type="ECO:0000313" key="4">
    <source>
        <dbReference type="EMBL" id="MDR6529487.1"/>
    </source>
</evidence>
<dbReference type="PANTHER" id="PTHR30469">
    <property type="entry name" value="MULTIDRUG RESISTANCE PROTEIN MDTA"/>
    <property type="match status" value="1"/>
</dbReference>
<dbReference type="Gene3D" id="2.40.420.20">
    <property type="match status" value="1"/>
</dbReference>
<organism evidence="4 5">
    <name type="scientific">Caulobacter rhizosphaerae</name>
    <dbReference type="NCBI Taxonomy" id="2010972"/>
    <lineage>
        <taxon>Bacteria</taxon>
        <taxon>Pseudomonadati</taxon>
        <taxon>Pseudomonadota</taxon>
        <taxon>Alphaproteobacteria</taxon>
        <taxon>Caulobacterales</taxon>
        <taxon>Caulobacteraceae</taxon>
        <taxon>Caulobacter</taxon>
    </lineage>
</organism>
<dbReference type="InterPro" id="IPR006143">
    <property type="entry name" value="RND_pump_MFP"/>
</dbReference>
<accession>A0ABU1MTH5</accession>
<gene>
    <name evidence="4" type="ORF">J2800_000202</name>
</gene>
<dbReference type="PANTHER" id="PTHR30469:SF18">
    <property type="entry name" value="RESISTANCE-NODULATION-CELL DIVISION (RND) EFFLUX MEMBRANE FUSION PROTEIN-RELATED"/>
    <property type="match status" value="1"/>
</dbReference>
<proteinExistence type="inferred from homology"/>
<keyword evidence="3" id="KW-0732">Signal</keyword>
<sequence>MSPRPLAAALLLAGLTPLVACGGKSGADDPRTLPPVVRVAVASPATDGQRRFSGVVTARVQSDLGFRVAGKVVARLVDAGQTVRRGQALMRIDATDYALAVSAQTELVEAARARAVQTASDEKRYRSLVSAGAVSALAYDQAKAAADAAKAQLEATEAQARVSRNTAGYAVLVADADGVVVETLAEPGQVVAAGQPVVRLAQAGPREATITLPETVRPALGSLAQAFASDGAEAGQARLRQLSDAADPRTRTYEAKYVLNGQAAQAPLGSTMVVALSPQGADRGSGGVEAPIGAIYDAGKGPGVWVVEPRASTVQWRPVRLAAIGAETATISSGLAGGERFVALGAHMLHQGQRVRIQAGAAQ</sequence>
<evidence type="ECO:0000256" key="2">
    <source>
        <dbReference type="SAM" id="Coils"/>
    </source>
</evidence>
<dbReference type="EMBL" id="JAVDRL010000001">
    <property type="protein sequence ID" value="MDR6529487.1"/>
    <property type="molecule type" value="Genomic_DNA"/>
</dbReference>
<dbReference type="SUPFAM" id="SSF111369">
    <property type="entry name" value="HlyD-like secretion proteins"/>
    <property type="match status" value="1"/>
</dbReference>
<protein>
    <submittedName>
        <fullName evidence="4">RND family efflux transporter MFP subunit</fullName>
    </submittedName>
</protein>
<reference evidence="4 5" key="1">
    <citation type="submission" date="2023-07" db="EMBL/GenBank/DDBJ databases">
        <title>Sorghum-associated microbial communities from plants grown in Nebraska, USA.</title>
        <authorList>
            <person name="Schachtman D."/>
        </authorList>
    </citation>
    <scope>NUCLEOTIDE SEQUENCE [LARGE SCALE GENOMIC DNA]</scope>
    <source>
        <strain evidence="4 5">DS2154</strain>
    </source>
</reference>
<comment type="similarity">
    <text evidence="1">Belongs to the membrane fusion protein (MFP) (TC 8.A.1) family.</text>
</comment>
<keyword evidence="2" id="KW-0175">Coiled coil</keyword>
<dbReference type="Proteomes" id="UP001262754">
    <property type="component" value="Unassembled WGS sequence"/>
</dbReference>
<feature type="chain" id="PRO_5045056121" evidence="3">
    <location>
        <begin position="21"/>
        <end position="363"/>
    </location>
</feature>
<feature type="signal peptide" evidence="3">
    <location>
        <begin position="1"/>
        <end position="20"/>
    </location>
</feature>
<name>A0ABU1MTH5_9CAUL</name>
<dbReference type="NCBIfam" id="TIGR01730">
    <property type="entry name" value="RND_mfp"/>
    <property type="match status" value="1"/>
</dbReference>
<evidence type="ECO:0000313" key="5">
    <source>
        <dbReference type="Proteomes" id="UP001262754"/>
    </source>
</evidence>
<dbReference type="Gene3D" id="2.40.50.100">
    <property type="match status" value="1"/>
</dbReference>
<comment type="caution">
    <text evidence="4">The sequence shown here is derived from an EMBL/GenBank/DDBJ whole genome shotgun (WGS) entry which is preliminary data.</text>
</comment>
<dbReference type="Gene3D" id="2.40.30.170">
    <property type="match status" value="1"/>
</dbReference>
<evidence type="ECO:0000256" key="1">
    <source>
        <dbReference type="ARBA" id="ARBA00009477"/>
    </source>
</evidence>
<keyword evidence="5" id="KW-1185">Reference proteome</keyword>
<feature type="coiled-coil region" evidence="2">
    <location>
        <begin position="139"/>
        <end position="166"/>
    </location>
</feature>
<evidence type="ECO:0000256" key="3">
    <source>
        <dbReference type="SAM" id="SignalP"/>
    </source>
</evidence>